<dbReference type="PANTHER" id="PTHR45527">
    <property type="entry name" value="NONRIBOSOMAL PEPTIDE SYNTHETASE"/>
    <property type="match status" value="1"/>
</dbReference>
<protein>
    <recommendedName>
        <fullName evidence="1">AMP-dependent synthetase/ligase domain-containing protein</fullName>
    </recommendedName>
</protein>
<dbReference type="Pfam" id="PF00501">
    <property type="entry name" value="AMP-binding"/>
    <property type="match status" value="1"/>
</dbReference>
<dbReference type="InterPro" id="IPR000873">
    <property type="entry name" value="AMP-dep_synth/lig_dom"/>
</dbReference>
<feature type="non-terminal residue" evidence="2">
    <location>
        <position position="1"/>
    </location>
</feature>
<keyword evidence="3" id="KW-1185">Reference proteome</keyword>
<name>A0ABX9KLN7_9BACI</name>
<dbReference type="PANTHER" id="PTHR45527:SF1">
    <property type="entry name" value="FATTY ACID SYNTHASE"/>
    <property type="match status" value="1"/>
</dbReference>
<dbReference type="Gene3D" id="3.40.50.12780">
    <property type="entry name" value="N-terminal domain of ligase-like"/>
    <property type="match status" value="1"/>
</dbReference>
<dbReference type="InterPro" id="IPR042099">
    <property type="entry name" value="ANL_N_sf"/>
</dbReference>
<dbReference type="EMBL" id="QVOD01000220">
    <property type="protein sequence ID" value="RFT60678.1"/>
    <property type="molecule type" value="Genomic_DNA"/>
</dbReference>
<organism evidence="2 3">
    <name type="scientific">Bacillus clarus</name>
    <dbReference type="NCBI Taxonomy" id="2338372"/>
    <lineage>
        <taxon>Bacteria</taxon>
        <taxon>Bacillati</taxon>
        <taxon>Bacillota</taxon>
        <taxon>Bacilli</taxon>
        <taxon>Bacillales</taxon>
        <taxon>Bacillaceae</taxon>
        <taxon>Bacillus</taxon>
        <taxon>Bacillus cereus group</taxon>
    </lineage>
</organism>
<dbReference type="RefSeq" id="WP_142920729.1">
    <property type="nucleotide sequence ID" value="NZ_QVOD01000220.1"/>
</dbReference>
<feature type="domain" description="AMP-dependent synthetase/ligase" evidence="1">
    <location>
        <begin position="12"/>
        <end position="83"/>
    </location>
</feature>
<evidence type="ECO:0000313" key="2">
    <source>
        <dbReference type="EMBL" id="RFT60678.1"/>
    </source>
</evidence>
<comment type="caution">
    <text evidence="2">The sequence shown here is derived from an EMBL/GenBank/DDBJ whole genome shotgun (WGS) entry which is preliminary data.</text>
</comment>
<sequence>LETNAGVHVPSKVLVGGEAIVPSLWEQLVEAEKIHFYNVYGPTECTVDATCYRIKKDSKRVTIGRPLPNVQAYVLDGNLLPVPV</sequence>
<accession>A0ABX9KLN7</accession>
<reference evidence="2 3" key="1">
    <citation type="submission" date="2018-08" db="EMBL/GenBank/DDBJ databases">
        <title>Bacillus clarus sp. nov. strain PS00077A.</title>
        <authorList>
            <person name="Mendez Acevedo M."/>
            <person name="Carroll L."/>
            <person name="Mukherjee M."/>
            <person name="Wiedmann M."/>
            <person name="Kovac J."/>
        </authorList>
    </citation>
    <scope>NUCLEOTIDE SEQUENCE [LARGE SCALE GENOMIC DNA]</scope>
    <source>
        <strain evidence="2 3">PS00077A</strain>
    </source>
</reference>
<proteinExistence type="predicted"/>
<evidence type="ECO:0000313" key="3">
    <source>
        <dbReference type="Proteomes" id="UP000264294"/>
    </source>
</evidence>
<gene>
    <name evidence="2" type="ORF">D0U04_31090</name>
</gene>
<feature type="non-terminal residue" evidence="2">
    <location>
        <position position="84"/>
    </location>
</feature>
<dbReference type="Proteomes" id="UP000264294">
    <property type="component" value="Unassembled WGS sequence"/>
</dbReference>
<evidence type="ECO:0000259" key="1">
    <source>
        <dbReference type="Pfam" id="PF00501"/>
    </source>
</evidence>
<dbReference type="SUPFAM" id="SSF56801">
    <property type="entry name" value="Acetyl-CoA synthetase-like"/>
    <property type="match status" value="1"/>
</dbReference>